<dbReference type="Proteomes" id="UP001596353">
    <property type="component" value="Unassembled WGS sequence"/>
</dbReference>
<dbReference type="NCBIfam" id="TIGR04025">
    <property type="entry name" value="PPOX_FMN_DR2398"/>
    <property type="match status" value="1"/>
</dbReference>
<dbReference type="Gene3D" id="2.30.110.10">
    <property type="entry name" value="Electron Transport, Fmn-binding Protein, Chain A"/>
    <property type="match status" value="1"/>
</dbReference>
<dbReference type="PANTHER" id="PTHR42815">
    <property type="entry name" value="FAD-BINDING, PUTATIVE (AFU_ORTHOLOGUE AFUA_6G07600)-RELATED"/>
    <property type="match status" value="1"/>
</dbReference>
<dbReference type="SUPFAM" id="SSF50475">
    <property type="entry name" value="FMN-binding split barrel"/>
    <property type="match status" value="1"/>
</dbReference>
<comment type="caution">
    <text evidence="2">The sequence shown here is derived from an EMBL/GenBank/DDBJ whole genome shotgun (WGS) entry which is preliminary data.</text>
</comment>
<dbReference type="InterPro" id="IPR011576">
    <property type="entry name" value="Pyridox_Oxase_N"/>
</dbReference>
<dbReference type="InterPro" id="IPR024029">
    <property type="entry name" value="Pyridox_Oxase_FMN-dep"/>
</dbReference>
<proteinExistence type="predicted"/>
<accession>A0ABW2BBY6</accession>
<evidence type="ECO:0000313" key="2">
    <source>
        <dbReference type="EMBL" id="MFC6762584.1"/>
    </source>
</evidence>
<gene>
    <name evidence="2" type="ORF">ACFQFQ_28375</name>
</gene>
<dbReference type="PANTHER" id="PTHR42815:SF2">
    <property type="entry name" value="FAD-BINDING, PUTATIVE (AFU_ORTHOLOGUE AFUA_6G07600)-RELATED"/>
    <property type="match status" value="1"/>
</dbReference>
<feature type="domain" description="Pyridoxamine 5'-phosphate oxidase N-terminal" evidence="1">
    <location>
        <begin position="15"/>
        <end position="124"/>
    </location>
</feature>
<name>A0ABW2BBY6_9RHOB</name>
<keyword evidence="3" id="KW-1185">Reference proteome</keyword>
<sequence length="178" mass="19657">MSDRRTCPTVYCALPFVFVGSQDGKGAADVSPKGDMPGFVKVLDDTTLALPDRPGNNRLDTWENIIENPAVGLIFMIPGMNETLRINGEARLTLDPGLCAKLHVNNRPALAVMVVKVRQVYMHCAKAFIRSRLWAPDSWPARSDMPTLGEILKDHAELSATAEEFDTVLDAAYKKSLW</sequence>
<evidence type="ECO:0000259" key="1">
    <source>
        <dbReference type="Pfam" id="PF01243"/>
    </source>
</evidence>
<protein>
    <submittedName>
        <fullName evidence="2">MSMEG_1061 family FMN-dependent PPOX-type flavoprotein</fullName>
    </submittedName>
</protein>
<reference evidence="3" key="1">
    <citation type="journal article" date="2019" name="Int. J. Syst. Evol. Microbiol.">
        <title>The Global Catalogue of Microorganisms (GCM) 10K type strain sequencing project: providing services to taxonomists for standard genome sequencing and annotation.</title>
        <authorList>
            <consortium name="The Broad Institute Genomics Platform"/>
            <consortium name="The Broad Institute Genome Sequencing Center for Infectious Disease"/>
            <person name="Wu L."/>
            <person name="Ma J."/>
        </authorList>
    </citation>
    <scope>NUCLEOTIDE SEQUENCE [LARGE SCALE GENOMIC DNA]</scope>
    <source>
        <strain evidence="3">CCUG 66188</strain>
    </source>
</reference>
<organism evidence="2 3">
    <name type="scientific">Sulfitobacter porphyrae</name>
    <dbReference type="NCBI Taxonomy" id="1246864"/>
    <lineage>
        <taxon>Bacteria</taxon>
        <taxon>Pseudomonadati</taxon>
        <taxon>Pseudomonadota</taxon>
        <taxon>Alphaproteobacteria</taxon>
        <taxon>Rhodobacterales</taxon>
        <taxon>Roseobacteraceae</taxon>
        <taxon>Sulfitobacter</taxon>
    </lineage>
</organism>
<dbReference type="EMBL" id="JBHSWG010000004">
    <property type="protein sequence ID" value="MFC6762584.1"/>
    <property type="molecule type" value="Genomic_DNA"/>
</dbReference>
<dbReference type="Pfam" id="PF01243">
    <property type="entry name" value="PNPOx_N"/>
    <property type="match status" value="1"/>
</dbReference>
<evidence type="ECO:0000313" key="3">
    <source>
        <dbReference type="Proteomes" id="UP001596353"/>
    </source>
</evidence>
<dbReference type="InterPro" id="IPR012349">
    <property type="entry name" value="Split_barrel_FMN-bd"/>
</dbReference>